<dbReference type="EMBL" id="JABAFD010000002">
    <property type="protein sequence ID" value="NME09016.1"/>
    <property type="molecule type" value="Genomic_DNA"/>
</dbReference>
<gene>
    <name evidence="2" type="ORF">HF875_05760</name>
</gene>
<organism evidence="2 3">
    <name type="scientific">Paraclostridium bifermentans</name>
    <name type="common">Clostridium bifermentans</name>
    <dbReference type="NCBI Taxonomy" id="1490"/>
    <lineage>
        <taxon>Bacteria</taxon>
        <taxon>Bacillati</taxon>
        <taxon>Bacillota</taxon>
        <taxon>Clostridia</taxon>
        <taxon>Peptostreptococcales</taxon>
        <taxon>Peptostreptococcaceae</taxon>
        <taxon>Paraclostridium</taxon>
    </lineage>
</organism>
<name>A0AA44DJY7_PARBF</name>
<dbReference type="RefSeq" id="WP_168931620.1">
    <property type="nucleotide sequence ID" value="NZ_JABAFD010000002.1"/>
</dbReference>
<reference evidence="2 3" key="1">
    <citation type="submission" date="2020-04" db="EMBL/GenBank/DDBJ databases">
        <authorList>
            <person name="Hitch T.C.A."/>
            <person name="Wylensek D."/>
            <person name="Clavel T."/>
        </authorList>
    </citation>
    <scope>NUCLEOTIDE SEQUENCE [LARGE SCALE GENOMIC DNA]</scope>
    <source>
        <strain evidence="2 3">Med78_4-601-WT-2</strain>
    </source>
</reference>
<evidence type="ECO:0000313" key="3">
    <source>
        <dbReference type="Proteomes" id="UP000573963"/>
    </source>
</evidence>
<proteinExistence type="predicted"/>
<evidence type="ECO:0000256" key="1">
    <source>
        <dbReference type="SAM" id="Coils"/>
    </source>
</evidence>
<protein>
    <submittedName>
        <fullName evidence="2">Uncharacterized protein</fullName>
    </submittedName>
</protein>
<comment type="caution">
    <text evidence="2">The sequence shown here is derived from an EMBL/GenBank/DDBJ whole genome shotgun (WGS) entry which is preliminary data.</text>
</comment>
<sequence>MSSNENIKELLKTMLSIKKEMEILENSIKGATKLDDLDYVETDFEDLKDQILILEEELEELSETTEEEFKALKIYQEPISCDTYGLGPWQ</sequence>
<feature type="coiled-coil region" evidence="1">
    <location>
        <begin position="7"/>
        <end position="67"/>
    </location>
</feature>
<accession>A0AA44DJY7</accession>
<evidence type="ECO:0000313" key="2">
    <source>
        <dbReference type="EMBL" id="NME09016.1"/>
    </source>
</evidence>
<dbReference type="Proteomes" id="UP000573963">
    <property type="component" value="Unassembled WGS sequence"/>
</dbReference>
<dbReference type="AlphaFoldDB" id="A0AA44DJY7"/>
<keyword evidence="1" id="KW-0175">Coiled coil</keyword>